<dbReference type="EMBL" id="JBHMAA010000018">
    <property type="protein sequence ID" value="MFB9950613.1"/>
    <property type="molecule type" value="Genomic_DNA"/>
</dbReference>
<comment type="caution">
    <text evidence="1">The sequence shown here is derived from an EMBL/GenBank/DDBJ whole genome shotgun (WGS) entry which is preliminary data.</text>
</comment>
<sequence>MGAGFGVDWLKERKITPLAVSGLLSASPLACLEAERLIGMPVVTKAALSDAVEVTKIVFAGSLSQGAAA</sequence>
<name>A0ABV6AJ17_9HYPH</name>
<reference evidence="1 2" key="1">
    <citation type="submission" date="2024-09" db="EMBL/GenBank/DDBJ databases">
        <authorList>
            <person name="Sun Q."/>
            <person name="Mori K."/>
        </authorList>
    </citation>
    <scope>NUCLEOTIDE SEQUENCE [LARGE SCALE GENOMIC DNA]</scope>
    <source>
        <strain evidence="1 2">TBRC 4938</strain>
    </source>
</reference>
<evidence type="ECO:0000313" key="1">
    <source>
        <dbReference type="EMBL" id="MFB9950613.1"/>
    </source>
</evidence>
<dbReference type="Proteomes" id="UP001589692">
    <property type="component" value="Unassembled WGS sequence"/>
</dbReference>
<organism evidence="1 2">
    <name type="scientific">Rhizobium puerariae</name>
    <dbReference type="NCBI Taxonomy" id="1585791"/>
    <lineage>
        <taxon>Bacteria</taxon>
        <taxon>Pseudomonadati</taxon>
        <taxon>Pseudomonadota</taxon>
        <taxon>Alphaproteobacteria</taxon>
        <taxon>Hyphomicrobiales</taxon>
        <taxon>Rhizobiaceae</taxon>
        <taxon>Rhizobium/Agrobacterium group</taxon>
        <taxon>Rhizobium</taxon>
    </lineage>
</organism>
<evidence type="ECO:0000313" key="2">
    <source>
        <dbReference type="Proteomes" id="UP001589692"/>
    </source>
</evidence>
<protein>
    <submittedName>
        <fullName evidence="1">Uncharacterized protein</fullName>
    </submittedName>
</protein>
<proteinExistence type="predicted"/>
<accession>A0ABV6AJ17</accession>
<keyword evidence="2" id="KW-1185">Reference proteome</keyword>
<dbReference type="RefSeq" id="WP_377263219.1">
    <property type="nucleotide sequence ID" value="NZ_JBHMAA010000018.1"/>
</dbReference>
<gene>
    <name evidence="1" type="ORF">ACFFP0_17310</name>
</gene>